<reference evidence="7" key="1">
    <citation type="submission" date="2022-12" db="EMBL/GenBank/DDBJ databases">
        <title>Genome assemblies of Blomia tropicalis.</title>
        <authorList>
            <person name="Cui Y."/>
        </authorList>
    </citation>
    <scope>NUCLEOTIDE SEQUENCE</scope>
    <source>
        <tissue evidence="7">Adult mites</tissue>
    </source>
</reference>
<keyword evidence="5" id="KW-0812">Transmembrane</keyword>
<feature type="transmembrane region" description="Helical" evidence="5">
    <location>
        <begin position="459"/>
        <end position="483"/>
    </location>
</feature>
<evidence type="ECO:0000256" key="4">
    <source>
        <dbReference type="SAM" id="MobiDB-lite"/>
    </source>
</evidence>
<evidence type="ECO:0000256" key="1">
    <source>
        <dbReference type="ARBA" id="ARBA00022737"/>
    </source>
</evidence>
<protein>
    <recommendedName>
        <fullName evidence="6">CUB domain-containing protein</fullName>
    </recommendedName>
</protein>
<evidence type="ECO:0000313" key="8">
    <source>
        <dbReference type="Proteomes" id="UP001142055"/>
    </source>
</evidence>
<feature type="disulfide bond" evidence="3">
    <location>
        <begin position="407"/>
        <end position="419"/>
    </location>
</feature>
<dbReference type="InterPro" id="IPR023415">
    <property type="entry name" value="LDLR_class-A_CS"/>
</dbReference>
<dbReference type="InterPro" id="IPR036055">
    <property type="entry name" value="LDL_receptor-like_sf"/>
</dbReference>
<dbReference type="SUPFAM" id="SSF57424">
    <property type="entry name" value="LDL receptor-like module"/>
    <property type="match status" value="1"/>
</dbReference>
<dbReference type="PANTHER" id="PTHR24251:SF28">
    <property type="entry name" value="NEUROPILIN AND TOLLOID-LIKE, ISOFORM B"/>
    <property type="match status" value="1"/>
</dbReference>
<keyword evidence="8" id="KW-1185">Reference proteome</keyword>
<feature type="compositionally biased region" description="Basic and acidic residues" evidence="4">
    <location>
        <begin position="624"/>
        <end position="633"/>
    </location>
</feature>
<dbReference type="Proteomes" id="UP001142055">
    <property type="component" value="Chromosome 2"/>
</dbReference>
<gene>
    <name evidence="7" type="ORF">RDWZM_006075</name>
</gene>
<accession>A0A9Q0M5C3</accession>
<evidence type="ECO:0000259" key="6">
    <source>
        <dbReference type="PROSITE" id="PS01180"/>
    </source>
</evidence>
<comment type="caution">
    <text evidence="7">The sequence shown here is derived from an EMBL/GenBank/DDBJ whole genome shotgun (WGS) entry which is preliminary data.</text>
</comment>
<dbReference type="CDD" id="cd00112">
    <property type="entry name" value="LDLa"/>
    <property type="match status" value="1"/>
</dbReference>
<feature type="domain" description="CUB" evidence="6">
    <location>
        <begin position="293"/>
        <end position="398"/>
    </location>
</feature>
<dbReference type="SUPFAM" id="SSF49854">
    <property type="entry name" value="Spermadhesin, CUB domain"/>
    <property type="match status" value="2"/>
</dbReference>
<dbReference type="Gene3D" id="2.60.120.290">
    <property type="entry name" value="Spermadhesin, CUB domain"/>
    <property type="match status" value="2"/>
</dbReference>
<dbReference type="InterPro" id="IPR002172">
    <property type="entry name" value="LDrepeatLR_classA_rpt"/>
</dbReference>
<feature type="region of interest" description="Disordered" evidence="4">
    <location>
        <begin position="591"/>
        <end position="713"/>
    </location>
</feature>
<dbReference type="InterPro" id="IPR000859">
    <property type="entry name" value="CUB_dom"/>
</dbReference>
<name>A0A9Q0M5C3_BLOTA</name>
<dbReference type="PROSITE" id="PS01180">
    <property type="entry name" value="CUB"/>
    <property type="match status" value="2"/>
</dbReference>
<feature type="compositionally biased region" description="Low complexity" evidence="4">
    <location>
        <begin position="699"/>
        <end position="713"/>
    </location>
</feature>
<dbReference type="InterPro" id="IPR035914">
    <property type="entry name" value="Sperma_CUB_dom_sf"/>
</dbReference>
<keyword evidence="1" id="KW-0677">Repeat</keyword>
<evidence type="ECO:0000256" key="5">
    <source>
        <dbReference type="SAM" id="Phobius"/>
    </source>
</evidence>
<dbReference type="SMART" id="SM00042">
    <property type="entry name" value="CUB"/>
    <property type="match status" value="2"/>
</dbReference>
<dbReference type="OMA" id="TENDIYP"/>
<evidence type="ECO:0000256" key="3">
    <source>
        <dbReference type="PROSITE-ProRule" id="PRU00124"/>
    </source>
</evidence>
<evidence type="ECO:0000313" key="7">
    <source>
        <dbReference type="EMBL" id="KAJ6220263.1"/>
    </source>
</evidence>
<feature type="domain" description="CUB" evidence="6">
    <location>
        <begin position="165"/>
        <end position="280"/>
    </location>
</feature>
<dbReference type="AlphaFoldDB" id="A0A9Q0M5C3"/>
<dbReference type="Pfam" id="PF00431">
    <property type="entry name" value="CUB"/>
    <property type="match status" value="2"/>
</dbReference>
<comment type="caution">
    <text evidence="3">Lacks conserved residue(s) required for the propagation of feature annotation.</text>
</comment>
<feature type="compositionally biased region" description="Polar residues" evidence="4">
    <location>
        <begin position="912"/>
        <end position="923"/>
    </location>
</feature>
<dbReference type="EMBL" id="JAPWDV010000002">
    <property type="protein sequence ID" value="KAJ6220263.1"/>
    <property type="molecule type" value="Genomic_DNA"/>
</dbReference>
<feature type="region of interest" description="Disordered" evidence="4">
    <location>
        <begin position="904"/>
        <end position="935"/>
    </location>
</feature>
<evidence type="ECO:0000256" key="2">
    <source>
        <dbReference type="ARBA" id="ARBA00023157"/>
    </source>
</evidence>
<dbReference type="SMART" id="SM00192">
    <property type="entry name" value="LDLa"/>
    <property type="match status" value="1"/>
</dbReference>
<sequence length="969" mass="107665">MKCEMEKPIIIIYGTIVKSKLELVYAKEFAAKAAFSVDSAVPTAIDRRNAFDAIRLEHVQQSSGNGVVSAGPGIALPDDDFTIRLGPSSPSSPLPSSSFTLSSSSSLLSTATSEVAKANIATKKPKYPSTSLTSKRISTGNVFVRTPGDPSFERQIGDLSADDPCYNFTVGNENAREFYSPGFPNFYPNDTECERVIKAPVGHQIRIEFRDQFHMESATNCEYDYLEIRDGAYGYSTPLGKLCGPEFPSDITSNDRYLFLRFVSDDSIEYQGFRAVYSFIRMKKEKPEPPHDCRFNKSGVSGLIENREIPVELTNYSITQDVSMYLNFKEYKLAVPNNCEANYIDIYGDKLSDLGRKQRFCGTQAEPVRSDGNHMNIRFFAKPDALSQVQFEITFTAFREVSNKEKCFADEFDCEDSTCIAISLKCDNVDNCKYRYDEDKQTTCAPGNQGVLNLNSQHMVVILIVFCALVFGMCASITISCWSKIEERRQRKREYKLRRSREASMEVGLDRTMTITSLDRNTGCVLEHPDQASSSSGSRSRKIITANAIRHKDLVDDDVMEGPALAYYDSEENGCYVPDMEIHTSMHHIPSTSHHPTYVYPPSAERRPKSGAQQSNGGTICAGHHLDSVDKYSPDTPTPPQMMIGSPNGPGGGQSPLVAGEYYPQQNQMERDSIRSGSECSIPPPPPPPALSHFRNRMQQQQQQQTQPQQQAQYRTLPLDASKLPDSGMMILSDNHQTLPYRHPQHMQHGPQRNQMTLSQQQLVLHHPPAQHHPDCAQHKLQQQQQQHPDANYPNQGSMRRGYYNSRPNTANSNRIIVDGNGIDSAVELLNDCDVDDGIIDEGDESGVGPSEHRSAMELADEVLDDDLLTENDIYPSTNGRLQSGGMGPGSGMPHRYLLRGQSTLDEEDDSATSVPLTNSNAGYGSGGQMTPGHRQPYYRSEAVIEMANDGTLTNPNSNGLRQGVAIMR</sequence>
<dbReference type="PANTHER" id="PTHR24251">
    <property type="entry name" value="OVOCHYMASE-RELATED"/>
    <property type="match status" value="1"/>
</dbReference>
<feature type="disulfide bond" evidence="3">
    <location>
        <begin position="414"/>
        <end position="432"/>
    </location>
</feature>
<keyword evidence="5" id="KW-1133">Transmembrane helix</keyword>
<dbReference type="CDD" id="cd00041">
    <property type="entry name" value="CUB"/>
    <property type="match status" value="1"/>
</dbReference>
<organism evidence="7 8">
    <name type="scientific">Blomia tropicalis</name>
    <name type="common">Mite</name>
    <dbReference type="NCBI Taxonomy" id="40697"/>
    <lineage>
        <taxon>Eukaryota</taxon>
        <taxon>Metazoa</taxon>
        <taxon>Ecdysozoa</taxon>
        <taxon>Arthropoda</taxon>
        <taxon>Chelicerata</taxon>
        <taxon>Arachnida</taxon>
        <taxon>Acari</taxon>
        <taxon>Acariformes</taxon>
        <taxon>Sarcoptiformes</taxon>
        <taxon>Astigmata</taxon>
        <taxon>Glycyphagoidea</taxon>
        <taxon>Echimyopodidae</taxon>
        <taxon>Blomia</taxon>
    </lineage>
</organism>
<proteinExistence type="predicted"/>
<dbReference type="PROSITE" id="PS01209">
    <property type="entry name" value="LDLRA_1"/>
    <property type="match status" value="1"/>
</dbReference>
<keyword evidence="5" id="KW-0472">Membrane</keyword>
<keyword evidence="2 3" id="KW-1015">Disulfide bond</keyword>
<feature type="region of interest" description="Disordered" evidence="4">
    <location>
        <begin position="769"/>
        <end position="810"/>
    </location>
</feature>
<dbReference type="FunFam" id="2.60.120.290:FF:000013">
    <property type="entry name" value="Membrane frizzled-related protein"/>
    <property type="match status" value="1"/>
</dbReference>
<dbReference type="PROSITE" id="PS50068">
    <property type="entry name" value="LDLRA_2"/>
    <property type="match status" value="1"/>
</dbReference>